<dbReference type="Pfam" id="PF03462">
    <property type="entry name" value="PCRF"/>
    <property type="match status" value="1"/>
</dbReference>
<dbReference type="FunFam" id="3.30.160.20:FF:000004">
    <property type="entry name" value="Peptide chain release factor 1"/>
    <property type="match status" value="1"/>
</dbReference>
<keyword evidence="2" id="KW-0488">Methylation</keyword>
<dbReference type="PROSITE" id="PS00745">
    <property type="entry name" value="RF_PROK_I"/>
    <property type="match status" value="1"/>
</dbReference>
<keyword evidence="3" id="KW-0648">Protein biosynthesis</keyword>
<dbReference type="Gene3D" id="3.30.160.20">
    <property type="match status" value="1"/>
</dbReference>
<sequence length="393" mass="44807">MRLLGTAQKIYSSVNHCFNYRNKVFFSSSAYDINLTVRGVSLQNYIKQLEQEYEDASKGNNFALKTRVHELQPLIQILQERKAIVDNITNLQDLLNEKDDDIKKLAEEEKVTFEKTLATVDEKLLDAVLPPDKDDECRSMVLEVNAGVGGQEAMLFASELFEMYSTFAEHQGWETQIADYTTTDLGGIRHGSLLINGSDVFRYFKHEAGVHRVQRIPTTEKAGRIHTSTVSVLALPQPSEIDISIENKDLKIETKRASGAGGQHVNTTDSAVRITHLPTGISVECQVDRSQIKNRQIAMIKLRALLYQREMESQVEKSQTMRKSQVRSNFRNEKIRTYNFPQDRVTDHRLQGCTVHNLRGFLQGNDALRDLINKLDYNLKVETLLSFVDNKQK</sequence>
<evidence type="ECO:0000256" key="2">
    <source>
        <dbReference type="ARBA" id="ARBA00022481"/>
    </source>
</evidence>
<protein>
    <recommendedName>
        <fullName evidence="5">Prokaryotic-type class I peptide chain release factors domain-containing protein</fullName>
    </recommendedName>
</protein>
<dbReference type="InterPro" id="IPR045853">
    <property type="entry name" value="Pep_chain_release_fac_I_sf"/>
</dbReference>
<dbReference type="SMART" id="SM00937">
    <property type="entry name" value="PCRF"/>
    <property type="match status" value="1"/>
</dbReference>
<dbReference type="InterPro" id="IPR050057">
    <property type="entry name" value="Prokaryotic/Mito_RF"/>
</dbReference>
<dbReference type="PANTHER" id="PTHR43804:SF7">
    <property type="entry name" value="LD18447P"/>
    <property type="match status" value="1"/>
</dbReference>
<dbReference type="Proteomes" id="UP001168821">
    <property type="component" value="Unassembled WGS sequence"/>
</dbReference>
<evidence type="ECO:0000256" key="4">
    <source>
        <dbReference type="SAM" id="Coils"/>
    </source>
</evidence>
<keyword evidence="7" id="KW-1185">Reference proteome</keyword>
<dbReference type="Gene3D" id="6.10.140.1950">
    <property type="match status" value="1"/>
</dbReference>
<evidence type="ECO:0000256" key="3">
    <source>
        <dbReference type="ARBA" id="ARBA00022917"/>
    </source>
</evidence>
<feature type="coiled-coil region" evidence="4">
    <location>
        <begin position="46"/>
        <end position="111"/>
    </location>
</feature>
<dbReference type="EMBL" id="JALNTZ010000004">
    <property type="protein sequence ID" value="KAJ3656145.1"/>
    <property type="molecule type" value="Genomic_DNA"/>
</dbReference>
<keyword evidence="4" id="KW-0175">Coiled coil</keyword>
<dbReference type="Pfam" id="PF00472">
    <property type="entry name" value="RF-1"/>
    <property type="match status" value="1"/>
</dbReference>
<reference evidence="6" key="1">
    <citation type="journal article" date="2023" name="G3 (Bethesda)">
        <title>Whole genome assemblies of Zophobas morio and Tenebrio molitor.</title>
        <authorList>
            <person name="Kaur S."/>
            <person name="Stinson S.A."/>
            <person name="diCenzo G.C."/>
        </authorList>
    </citation>
    <scope>NUCLEOTIDE SEQUENCE</scope>
    <source>
        <strain evidence="6">QUZm001</strain>
    </source>
</reference>
<dbReference type="InterPro" id="IPR000352">
    <property type="entry name" value="Pep_chain_release_fac_I"/>
</dbReference>
<gene>
    <name evidence="6" type="ORF">Zmor_015243</name>
</gene>
<accession>A0AA38IGS2</accession>
<evidence type="ECO:0000313" key="7">
    <source>
        <dbReference type="Proteomes" id="UP001168821"/>
    </source>
</evidence>
<dbReference type="InterPro" id="IPR005139">
    <property type="entry name" value="PCRF"/>
</dbReference>
<comment type="similarity">
    <text evidence="1">Belongs to the prokaryotic/mitochondrial release factor family.</text>
</comment>
<proteinExistence type="inferred from homology"/>
<feature type="domain" description="Prokaryotic-type class I peptide chain release factors" evidence="5">
    <location>
        <begin position="256"/>
        <end position="272"/>
    </location>
</feature>
<dbReference type="SUPFAM" id="SSF75620">
    <property type="entry name" value="Release factor"/>
    <property type="match status" value="1"/>
</dbReference>
<evidence type="ECO:0000259" key="5">
    <source>
        <dbReference type="PROSITE" id="PS00745"/>
    </source>
</evidence>
<dbReference type="Gene3D" id="3.30.70.1660">
    <property type="match status" value="2"/>
</dbReference>
<evidence type="ECO:0000256" key="1">
    <source>
        <dbReference type="ARBA" id="ARBA00010835"/>
    </source>
</evidence>
<organism evidence="6 7">
    <name type="scientific">Zophobas morio</name>
    <dbReference type="NCBI Taxonomy" id="2755281"/>
    <lineage>
        <taxon>Eukaryota</taxon>
        <taxon>Metazoa</taxon>
        <taxon>Ecdysozoa</taxon>
        <taxon>Arthropoda</taxon>
        <taxon>Hexapoda</taxon>
        <taxon>Insecta</taxon>
        <taxon>Pterygota</taxon>
        <taxon>Neoptera</taxon>
        <taxon>Endopterygota</taxon>
        <taxon>Coleoptera</taxon>
        <taxon>Polyphaga</taxon>
        <taxon>Cucujiformia</taxon>
        <taxon>Tenebrionidae</taxon>
        <taxon>Zophobas</taxon>
    </lineage>
</organism>
<dbReference type="AlphaFoldDB" id="A0AA38IGS2"/>
<dbReference type="PANTHER" id="PTHR43804">
    <property type="entry name" value="LD18447P"/>
    <property type="match status" value="1"/>
</dbReference>
<comment type="caution">
    <text evidence="6">The sequence shown here is derived from an EMBL/GenBank/DDBJ whole genome shotgun (WGS) entry which is preliminary data.</text>
</comment>
<evidence type="ECO:0000313" key="6">
    <source>
        <dbReference type="EMBL" id="KAJ3656145.1"/>
    </source>
</evidence>
<dbReference type="GO" id="GO:0003747">
    <property type="term" value="F:translation release factor activity"/>
    <property type="evidence" value="ECO:0007669"/>
    <property type="project" value="InterPro"/>
</dbReference>
<dbReference type="GO" id="GO:0005737">
    <property type="term" value="C:cytoplasm"/>
    <property type="evidence" value="ECO:0007669"/>
    <property type="project" value="UniProtKB-ARBA"/>
</dbReference>
<name>A0AA38IGS2_9CUCU</name>